<dbReference type="GO" id="GO:0007283">
    <property type="term" value="P:spermatogenesis"/>
    <property type="evidence" value="ECO:0007669"/>
    <property type="project" value="TreeGrafter"/>
</dbReference>
<dbReference type="PANTHER" id="PTHR21358:SF4">
    <property type="entry name" value="PROTEIN MAELSTROM HOMOLOG"/>
    <property type="match status" value="1"/>
</dbReference>
<dbReference type="AlphaFoldDB" id="A0A1I8EEM0"/>
<dbReference type="GO" id="GO:0043565">
    <property type="term" value="F:sequence-specific DNA binding"/>
    <property type="evidence" value="ECO:0007669"/>
    <property type="project" value="TreeGrafter"/>
</dbReference>
<evidence type="ECO:0000259" key="9">
    <source>
        <dbReference type="Pfam" id="PF13017"/>
    </source>
</evidence>
<proteinExistence type="inferred from homology"/>
<keyword evidence="6" id="KW-0238">DNA-binding</keyword>
<keyword evidence="7" id="KW-0943">RNA-mediated gene silencing</keyword>
<evidence type="ECO:0000256" key="7">
    <source>
        <dbReference type="ARBA" id="ARBA00023158"/>
    </source>
</evidence>
<dbReference type="PANTHER" id="PTHR21358">
    <property type="entry name" value="PROTEIN MAELSTROM HOMOLOG"/>
    <property type="match status" value="1"/>
</dbReference>
<sequence>MDERIRIKFDSLFYCEQLSVVDWYKTGIFDKCKEKFKVEVMSAASMNGFCLFAQELQIKIAGHRHYCQDDIISPYLVRIVTPLWERLTSEEKKVWKDRAKMKRHIEEYFALMHQPRMLVKRKKREYEAMDAEIEAGNRAKNEKLNEFDENDYPEDSMIGVPLNQKDYDSEANGISQSTYQEKYEKDKKRVLVFLHTLNGLDEIRRARFLFISVQTYGNVDGICIPAEIAVCEFNLKHGIIDKYTSIIGPWHLNNEIQRRRAEFHANETHQIHLDMFGGRTFKVPTQNSCLKEILGRCEPAIAHYQGVFVGLYRDGIAEFDSDVEQQALVVPYNSSNGDYTHDRKRSQGDIVSSGNGCSSRTYTAYQNKERRGKFTRGCANSHYGSKCPQQTQPIFVANKEGRRWLVCLNHEYEKIRSSLEYLKQAQGLSYDVPGFPTTEDRFWYADAVVDALAEYANGTPNLEYKLWMDIFGKRQPFEFNTPWERRANVFCRTHSVTRNCCCASATAIRSCFAMFFALRELLDLTLAD</sequence>
<evidence type="ECO:0000256" key="8">
    <source>
        <dbReference type="ARBA" id="ARBA00023242"/>
    </source>
</evidence>
<keyword evidence="5" id="KW-0221">Differentiation</keyword>
<reference evidence="10" key="1">
    <citation type="submission" date="2016-11" db="UniProtKB">
        <authorList>
            <consortium name="WormBaseParasite"/>
        </authorList>
    </citation>
    <scope>IDENTIFICATION</scope>
    <source>
        <strain evidence="10">pt0022</strain>
    </source>
</reference>
<protein>
    <submittedName>
        <fullName evidence="10">Maelstrom domain-containing protein</fullName>
    </submittedName>
</protein>
<evidence type="ECO:0000256" key="3">
    <source>
        <dbReference type="ARBA" id="ARBA00007057"/>
    </source>
</evidence>
<evidence type="ECO:0000256" key="6">
    <source>
        <dbReference type="ARBA" id="ARBA00023125"/>
    </source>
</evidence>
<dbReference type="GO" id="GO:0060964">
    <property type="term" value="P:regulation of miRNA-mediated gene silencing"/>
    <property type="evidence" value="ECO:0007669"/>
    <property type="project" value="InterPro"/>
</dbReference>
<evidence type="ECO:0000256" key="5">
    <source>
        <dbReference type="ARBA" id="ARBA00022782"/>
    </source>
</evidence>
<dbReference type="GO" id="GO:0007140">
    <property type="term" value="P:male meiotic nuclear division"/>
    <property type="evidence" value="ECO:0007669"/>
    <property type="project" value="TreeGrafter"/>
</dbReference>
<dbReference type="GO" id="GO:0045892">
    <property type="term" value="P:negative regulation of DNA-templated transcription"/>
    <property type="evidence" value="ECO:0007669"/>
    <property type="project" value="TreeGrafter"/>
</dbReference>
<evidence type="ECO:0000256" key="1">
    <source>
        <dbReference type="ARBA" id="ARBA00004123"/>
    </source>
</evidence>
<evidence type="ECO:0000313" key="10">
    <source>
        <dbReference type="WBParaSite" id="maker-PairedContig_1561-snap-gene-0.9-mRNA-1"/>
    </source>
</evidence>
<dbReference type="GO" id="GO:0034587">
    <property type="term" value="P:piRNA processing"/>
    <property type="evidence" value="ECO:0007669"/>
    <property type="project" value="TreeGrafter"/>
</dbReference>
<dbReference type="InterPro" id="IPR039259">
    <property type="entry name" value="Protein_maelstrom"/>
</dbReference>
<dbReference type="WBParaSite" id="maker-PairedContig_1561-snap-gene-0.9-mRNA-1">
    <property type="protein sequence ID" value="maker-PairedContig_1561-snap-gene-0.9-mRNA-1"/>
    <property type="gene ID" value="maker-PairedContig_1561-snap-gene-0.9"/>
</dbReference>
<keyword evidence="4" id="KW-0963">Cytoplasm</keyword>
<organism evidence="10">
    <name type="scientific">Wuchereria bancrofti</name>
    <dbReference type="NCBI Taxonomy" id="6293"/>
    <lineage>
        <taxon>Eukaryota</taxon>
        <taxon>Metazoa</taxon>
        <taxon>Ecdysozoa</taxon>
        <taxon>Nematoda</taxon>
        <taxon>Chromadorea</taxon>
        <taxon>Rhabditida</taxon>
        <taxon>Spirurina</taxon>
        <taxon>Spiruromorpha</taxon>
        <taxon>Filarioidea</taxon>
        <taxon>Onchocercidae</taxon>
        <taxon>Wuchereria</taxon>
    </lineage>
</organism>
<dbReference type="STRING" id="6293.A0A1I8EEM0"/>
<name>A0A1I8EEM0_WUCBA</name>
<comment type="subcellular location">
    <subcellularLocation>
        <location evidence="2">Cytoplasm</location>
    </subcellularLocation>
    <subcellularLocation>
        <location evidence="1">Nucleus</location>
    </subcellularLocation>
</comment>
<dbReference type="GO" id="GO:0005634">
    <property type="term" value="C:nucleus"/>
    <property type="evidence" value="ECO:0007669"/>
    <property type="project" value="UniProtKB-SubCell"/>
</dbReference>
<evidence type="ECO:0000256" key="2">
    <source>
        <dbReference type="ARBA" id="ARBA00004496"/>
    </source>
</evidence>
<dbReference type="GO" id="GO:0030154">
    <property type="term" value="P:cell differentiation"/>
    <property type="evidence" value="ECO:0007669"/>
    <property type="project" value="UniProtKB-KW"/>
</dbReference>
<dbReference type="GO" id="GO:0043186">
    <property type="term" value="C:P granule"/>
    <property type="evidence" value="ECO:0007669"/>
    <property type="project" value="TreeGrafter"/>
</dbReference>
<comment type="similarity">
    <text evidence="3">Belongs to the maelstrom family.</text>
</comment>
<dbReference type="InterPro" id="IPR024970">
    <property type="entry name" value="Maelstrom"/>
</dbReference>
<evidence type="ECO:0000256" key="4">
    <source>
        <dbReference type="ARBA" id="ARBA00022490"/>
    </source>
</evidence>
<keyword evidence="8" id="KW-0539">Nucleus</keyword>
<accession>A0A1I8EEM0</accession>
<dbReference type="Pfam" id="PF13017">
    <property type="entry name" value="Maelstrom"/>
    <property type="match status" value="1"/>
</dbReference>
<feature type="domain" description="Maelstrom" evidence="9">
    <location>
        <begin position="220"/>
        <end position="274"/>
    </location>
</feature>